<keyword evidence="2" id="KW-1185">Reference proteome</keyword>
<dbReference type="PANTHER" id="PTHR15364">
    <property type="entry name" value="2'-DEOXYNUCLEOSIDE 5'-PHOSPHATE N-HYDROLASE 1"/>
    <property type="match status" value="1"/>
</dbReference>
<dbReference type="RefSeq" id="WP_354601432.1">
    <property type="nucleotide sequence ID" value="NZ_JBEWZI010000012.1"/>
</dbReference>
<dbReference type="Pfam" id="PF05014">
    <property type="entry name" value="Nuc_deoxyrib_tr"/>
    <property type="match status" value="1"/>
</dbReference>
<dbReference type="Gene3D" id="3.40.50.450">
    <property type="match status" value="1"/>
</dbReference>
<dbReference type="Proteomes" id="UP001549691">
    <property type="component" value="Unassembled WGS sequence"/>
</dbReference>
<evidence type="ECO:0000313" key="2">
    <source>
        <dbReference type="Proteomes" id="UP001549691"/>
    </source>
</evidence>
<dbReference type="InterPro" id="IPR007710">
    <property type="entry name" value="Nucleoside_deoxyribTrfase"/>
</dbReference>
<reference evidence="1 2" key="1">
    <citation type="submission" date="2024-07" db="EMBL/GenBank/DDBJ databases">
        <title>Uliginosibacterium flavum JJ3220;KACC:17644.</title>
        <authorList>
            <person name="Kim M.K."/>
        </authorList>
    </citation>
    <scope>NUCLEOTIDE SEQUENCE [LARGE SCALE GENOMIC DNA]</scope>
    <source>
        <strain evidence="1 2">KACC:17644</strain>
    </source>
</reference>
<dbReference type="SUPFAM" id="SSF52309">
    <property type="entry name" value="N-(deoxy)ribosyltransferase-like"/>
    <property type="match status" value="1"/>
</dbReference>
<accession>A0ABV2TM22</accession>
<organism evidence="1 2">
    <name type="scientific">Uliginosibacterium flavum</name>
    <dbReference type="NCBI Taxonomy" id="1396831"/>
    <lineage>
        <taxon>Bacteria</taxon>
        <taxon>Pseudomonadati</taxon>
        <taxon>Pseudomonadota</taxon>
        <taxon>Betaproteobacteria</taxon>
        <taxon>Rhodocyclales</taxon>
        <taxon>Zoogloeaceae</taxon>
        <taxon>Uliginosibacterium</taxon>
    </lineage>
</organism>
<sequence length="158" mass="16692">MKAYLAGPDVFRLDALEWAAQARALCRAHGIEALIPLDGEAMNAEGIYFQNIAMIRAADVVIANLNAFRGAEPDSGTSFEIGFAVALGKRVIGYVAEAGLTTERVARWQGSALECVDGRLIDRDGLIVEDFGLALNLMLAVPAQIVVGGLAEALSACD</sequence>
<dbReference type="EMBL" id="JBEWZI010000012">
    <property type="protein sequence ID" value="MET7014969.1"/>
    <property type="molecule type" value="Genomic_DNA"/>
</dbReference>
<name>A0ABV2TM22_9RHOO</name>
<dbReference type="InterPro" id="IPR051239">
    <property type="entry name" value="2'-dNMP_N-hydrolase"/>
</dbReference>
<protein>
    <submittedName>
        <fullName evidence="1">Nucleoside 2-deoxyribosyltransferase</fullName>
    </submittedName>
</protein>
<comment type="caution">
    <text evidence="1">The sequence shown here is derived from an EMBL/GenBank/DDBJ whole genome shotgun (WGS) entry which is preliminary data.</text>
</comment>
<dbReference type="PANTHER" id="PTHR15364:SF0">
    <property type="entry name" value="2'-DEOXYNUCLEOSIDE 5'-PHOSPHATE N-HYDROLASE 1"/>
    <property type="match status" value="1"/>
</dbReference>
<gene>
    <name evidence="1" type="ORF">ABXR19_12270</name>
</gene>
<evidence type="ECO:0000313" key="1">
    <source>
        <dbReference type="EMBL" id="MET7014969.1"/>
    </source>
</evidence>
<proteinExistence type="predicted"/>